<reference evidence="2" key="2">
    <citation type="journal article" date="2007" name="Science">
        <title>Draft genome sequence of the sexually transmitted pathogen Trichomonas vaginalis.</title>
        <authorList>
            <person name="Carlton J.M."/>
            <person name="Hirt R.P."/>
            <person name="Silva J.C."/>
            <person name="Delcher A.L."/>
            <person name="Schatz M."/>
            <person name="Zhao Q."/>
            <person name="Wortman J.R."/>
            <person name="Bidwell S.L."/>
            <person name="Alsmark U.C.M."/>
            <person name="Besteiro S."/>
            <person name="Sicheritz-Ponten T."/>
            <person name="Noel C.J."/>
            <person name="Dacks J.B."/>
            <person name="Foster P.G."/>
            <person name="Simillion C."/>
            <person name="Van de Peer Y."/>
            <person name="Miranda-Saavedra D."/>
            <person name="Barton G.J."/>
            <person name="Westrop G.D."/>
            <person name="Mueller S."/>
            <person name="Dessi D."/>
            <person name="Fiori P.L."/>
            <person name="Ren Q."/>
            <person name="Paulsen I."/>
            <person name="Zhang H."/>
            <person name="Bastida-Corcuera F.D."/>
            <person name="Simoes-Barbosa A."/>
            <person name="Brown M.T."/>
            <person name="Hayes R.D."/>
            <person name="Mukherjee M."/>
            <person name="Okumura C.Y."/>
            <person name="Schneider R."/>
            <person name="Smith A.J."/>
            <person name="Vanacova S."/>
            <person name="Villalvazo M."/>
            <person name="Haas B.J."/>
            <person name="Pertea M."/>
            <person name="Feldblyum T.V."/>
            <person name="Utterback T.R."/>
            <person name="Shu C.L."/>
            <person name="Osoegawa K."/>
            <person name="de Jong P.J."/>
            <person name="Hrdy I."/>
            <person name="Horvathova L."/>
            <person name="Zubacova Z."/>
            <person name="Dolezal P."/>
            <person name="Malik S.B."/>
            <person name="Logsdon J.M. Jr."/>
            <person name="Henze K."/>
            <person name="Gupta A."/>
            <person name="Wang C.C."/>
            <person name="Dunne R.L."/>
            <person name="Upcroft J.A."/>
            <person name="Upcroft P."/>
            <person name="White O."/>
            <person name="Salzberg S.L."/>
            <person name="Tang P."/>
            <person name="Chiu C.-H."/>
            <person name="Lee Y.-S."/>
            <person name="Embley T.M."/>
            <person name="Coombs G.H."/>
            <person name="Mottram J.C."/>
            <person name="Tachezy J."/>
            <person name="Fraser-Liggett C.M."/>
            <person name="Johnson P.J."/>
        </authorList>
    </citation>
    <scope>NUCLEOTIDE SEQUENCE [LARGE SCALE GENOMIC DNA]</scope>
    <source>
        <strain evidence="2">G3</strain>
    </source>
</reference>
<dbReference type="AlphaFoldDB" id="A0A8U0WQ19"/>
<dbReference type="SMR" id="A0A8U0WQ19"/>
<dbReference type="FunFam" id="3.40.50.300:FF:001586">
    <property type="entry name" value="Small GTP-binding protein, putative"/>
    <property type="match status" value="1"/>
</dbReference>
<evidence type="ECO:0000313" key="2">
    <source>
        <dbReference type="EMBL" id="EAY14545.1"/>
    </source>
</evidence>
<dbReference type="InterPro" id="IPR027417">
    <property type="entry name" value="P-loop_NTPase"/>
</dbReference>
<dbReference type="VEuPathDB" id="TrichDB:TVAGG3_0320850"/>
<dbReference type="Gene3D" id="3.40.50.300">
    <property type="entry name" value="P-loop containing nucleotide triphosphate hydrolases"/>
    <property type="match status" value="1"/>
</dbReference>
<dbReference type="GO" id="GO:0006886">
    <property type="term" value="P:intracellular protein transport"/>
    <property type="evidence" value="ECO:0000318"/>
    <property type="project" value="GO_Central"/>
</dbReference>
<evidence type="ECO:0000313" key="3">
    <source>
        <dbReference type="Proteomes" id="UP000001542"/>
    </source>
</evidence>
<dbReference type="PROSITE" id="PS51421">
    <property type="entry name" value="RAS"/>
    <property type="match status" value="1"/>
</dbReference>
<dbReference type="InterPro" id="IPR001806">
    <property type="entry name" value="Small_GTPase"/>
</dbReference>
<dbReference type="SMART" id="SM00173">
    <property type="entry name" value="RAS"/>
    <property type="match status" value="1"/>
</dbReference>
<dbReference type="SMART" id="SM00175">
    <property type="entry name" value="RAB"/>
    <property type="match status" value="1"/>
</dbReference>
<dbReference type="KEGG" id="tva:4772534"/>
<keyword evidence="3" id="KW-1185">Reference proteome</keyword>
<dbReference type="Pfam" id="PF00071">
    <property type="entry name" value="Ras"/>
    <property type="match status" value="1"/>
</dbReference>
<dbReference type="GO" id="GO:0006897">
    <property type="term" value="P:endocytosis"/>
    <property type="evidence" value="ECO:0000318"/>
    <property type="project" value="GO_Central"/>
</dbReference>
<dbReference type="SMART" id="SM00174">
    <property type="entry name" value="RHO"/>
    <property type="match status" value="1"/>
</dbReference>
<gene>
    <name evidence="2" type="ORF">TVAG_388780</name>
</gene>
<dbReference type="SUPFAM" id="SSF52540">
    <property type="entry name" value="P-loop containing nucleoside triphosphate hydrolases"/>
    <property type="match status" value="1"/>
</dbReference>
<dbReference type="Proteomes" id="UP000001542">
    <property type="component" value="Unassembled WGS sequence"/>
</dbReference>
<dbReference type="EMBL" id="DS113269">
    <property type="protein sequence ID" value="EAY14545.1"/>
    <property type="molecule type" value="Genomic_DNA"/>
</dbReference>
<proteinExistence type="predicted"/>
<dbReference type="OrthoDB" id="63533at2759"/>
<dbReference type="GO" id="GO:0005525">
    <property type="term" value="F:GTP binding"/>
    <property type="evidence" value="ECO:0007669"/>
    <property type="project" value="InterPro"/>
</dbReference>
<evidence type="ECO:0000256" key="1">
    <source>
        <dbReference type="ARBA" id="ARBA00022741"/>
    </source>
</evidence>
<dbReference type="PRINTS" id="PR00449">
    <property type="entry name" value="RASTRNSFRMNG"/>
</dbReference>
<accession>A0A8U0WQ19</accession>
<dbReference type="PANTHER" id="PTHR47978">
    <property type="match status" value="1"/>
</dbReference>
<name>A0A8U0WQ19_TRIV3</name>
<keyword evidence="1" id="KW-0547">Nucleotide-binding</keyword>
<sequence length="211" mass="22862">MNIPALNQRSNSVTLKAVLLGESKVGKTSLCSRYVSGDWDSNTAATISASCFNKDLTVDDSKVKFYIWDTAGQEQFRSISPIYYRSAHVAIIVFDLTAIPTIDVANFWVNELRNNGPAGIPLIAIGNKSDLRMLRMIQNADARAFADNIGALYFECSALSGDNVDEAFAAAAAAGLEFFRSQKEVQTQIGQAQVVHPQASDNKPQQSGCSC</sequence>
<reference evidence="2" key="1">
    <citation type="submission" date="2006-10" db="EMBL/GenBank/DDBJ databases">
        <authorList>
            <person name="Amadeo P."/>
            <person name="Zhao Q."/>
            <person name="Wortman J."/>
            <person name="Fraser-Liggett C."/>
            <person name="Carlton J."/>
        </authorList>
    </citation>
    <scope>NUCLEOTIDE SEQUENCE</scope>
    <source>
        <strain evidence="2">G3</strain>
    </source>
</reference>
<dbReference type="OMA" id="KSSFMFR"/>
<organism evidence="2 3">
    <name type="scientific">Trichomonas vaginalis (strain ATCC PRA-98 / G3)</name>
    <dbReference type="NCBI Taxonomy" id="412133"/>
    <lineage>
        <taxon>Eukaryota</taxon>
        <taxon>Metamonada</taxon>
        <taxon>Parabasalia</taxon>
        <taxon>Trichomonadida</taxon>
        <taxon>Trichomonadidae</taxon>
        <taxon>Trichomonas</taxon>
    </lineage>
</organism>
<dbReference type="PROSITE" id="PS51419">
    <property type="entry name" value="RAB"/>
    <property type="match status" value="1"/>
</dbReference>
<dbReference type="SMART" id="SM00176">
    <property type="entry name" value="RAN"/>
    <property type="match status" value="1"/>
</dbReference>
<dbReference type="RefSeq" id="XP_001326768.1">
    <property type="nucleotide sequence ID" value="XM_001326733.1"/>
</dbReference>
<dbReference type="InterPro" id="IPR005225">
    <property type="entry name" value="Small_GTP-bd"/>
</dbReference>
<dbReference type="GO" id="GO:0012505">
    <property type="term" value="C:endomembrane system"/>
    <property type="evidence" value="ECO:0000318"/>
    <property type="project" value="GO_Central"/>
</dbReference>
<protein>
    <submittedName>
        <fullName evidence="2">Ras family protein</fullName>
    </submittedName>
</protein>
<dbReference type="CDD" id="cd00154">
    <property type="entry name" value="Rab"/>
    <property type="match status" value="1"/>
</dbReference>
<dbReference type="GO" id="GO:0003924">
    <property type="term" value="F:GTPase activity"/>
    <property type="evidence" value="ECO:0000318"/>
    <property type="project" value="GO_Central"/>
</dbReference>
<dbReference type="NCBIfam" id="TIGR00231">
    <property type="entry name" value="small_GTP"/>
    <property type="match status" value="1"/>
</dbReference>